<feature type="transmembrane region" description="Helical" evidence="1">
    <location>
        <begin position="24"/>
        <end position="42"/>
    </location>
</feature>
<keyword evidence="1" id="KW-1133">Transmembrane helix</keyword>
<feature type="transmembrane region" description="Helical" evidence="1">
    <location>
        <begin position="124"/>
        <end position="145"/>
    </location>
</feature>
<keyword evidence="1" id="KW-0812">Transmembrane</keyword>
<keyword evidence="1" id="KW-0472">Membrane</keyword>
<evidence type="ECO:0000313" key="3">
    <source>
        <dbReference type="EMBL" id="THG96858.1"/>
    </source>
</evidence>
<dbReference type="AlphaFoldDB" id="A0A4S4KFA8"/>
<gene>
    <name evidence="3" type="ORF">EW026_g5048</name>
</gene>
<evidence type="ECO:0000259" key="2">
    <source>
        <dbReference type="Pfam" id="PF20152"/>
    </source>
</evidence>
<dbReference type="Pfam" id="PF20152">
    <property type="entry name" value="DUF6534"/>
    <property type="match status" value="1"/>
</dbReference>
<organism evidence="3 4">
    <name type="scientific">Hermanssonia centrifuga</name>
    <dbReference type="NCBI Taxonomy" id="98765"/>
    <lineage>
        <taxon>Eukaryota</taxon>
        <taxon>Fungi</taxon>
        <taxon>Dikarya</taxon>
        <taxon>Basidiomycota</taxon>
        <taxon>Agaricomycotina</taxon>
        <taxon>Agaricomycetes</taxon>
        <taxon>Polyporales</taxon>
        <taxon>Meruliaceae</taxon>
        <taxon>Hermanssonia</taxon>
    </lineage>
</organism>
<proteinExistence type="predicted"/>
<name>A0A4S4KFA8_9APHY</name>
<evidence type="ECO:0000256" key="1">
    <source>
        <dbReference type="SAM" id="Phobius"/>
    </source>
</evidence>
<feature type="transmembrane region" description="Helical" evidence="1">
    <location>
        <begin position="80"/>
        <end position="104"/>
    </location>
</feature>
<comment type="caution">
    <text evidence="3">The sequence shown here is derived from an EMBL/GenBank/DDBJ whole genome shotgun (WGS) entry which is preliminary data.</text>
</comment>
<keyword evidence="4" id="KW-1185">Reference proteome</keyword>
<dbReference type="PANTHER" id="PTHR40465:SF1">
    <property type="entry name" value="DUF6534 DOMAIN-CONTAINING PROTEIN"/>
    <property type="match status" value="1"/>
</dbReference>
<dbReference type="Proteomes" id="UP000309038">
    <property type="component" value="Unassembled WGS sequence"/>
</dbReference>
<dbReference type="PANTHER" id="PTHR40465">
    <property type="entry name" value="CHROMOSOME 1, WHOLE GENOME SHOTGUN SEQUENCE"/>
    <property type="match status" value="1"/>
</dbReference>
<dbReference type="InterPro" id="IPR045339">
    <property type="entry name" value="DUF6534"/>
</dbReference>
<evidence type="ECO:0000313" key="4">
    <source>
        <dbReference type="Proteomes" id="UP000309038"/>
    </source>
</evidence>
<protein>
    <recommendedName>
        <fullName evidence="2">DUF6534 domain-containing protein</fullName>
    </recommendedName>
</protein>
<reference evidence="3 4" key="1">
    <citation type="submission" date="2019-02" db="EMBL/GenBank/DDBJ databases">
        <title>Genome sequencing of the rare red list fungi Phlebia centrifuga.</title>
        <authorList>
            <person name="Buettner E."/>
            <person name="Kellner H."/>
        </authorList>
    </citation>
    <scope>NUCLEOTIDE SEQUENCE [LARGE SCALE GENOMIC DNA]</scope>
    <source>
        <strain evidence="3 4">DSM 108282</strain>
    </source>
</reference>
<feature type="domain" description="DUF6534" evidence="2">
    <location>
        <begin position="89"/>
        <end position="174"/>
    </location>
</feature>
<dbReference type="EMBL" id="SGPJ01000205">
    <property type="protein sequence ID" value="THG96858.1"/>
    <property type="molecule type" value="Genomic_DNA"/>
</dbReference>
<sequence length="221" mass="24145">MTAIIALLVQMFFAWRIKVLTGNWFVVVIVSFCSIAQWCKLLSTSLYKIAANPQSTGGGLGTAIAVGMIPEFQHFQKFEIIVIVWLAFSAVADTAITVALSWHLRRHKTGFAVTDNIVDKIVRMTIQTGMITALCAIIDLIAFLATPSGIHLIFNLPLSKLYTNSLMSSLNTRAGWRYGSGIGKDRTDVGSGSRGVMNRGVVNINGSRRVSHNRTVFGPEV</sequence>
<accession>A0A4S4KFA8</accession>